<feature type="chain" id="PRO_5043696342" description="Defensin" evidence="1">
    <location>
        <begin position="27"/>
        <end position="92"/>
    </location>
</feature>
<keyword evidence="1" id="KW-0732">Signal</keyword>
<name>A0AAV2D5F4_9ROSI</name>
<evidence type="ECO:0000313" key="3">
    <source>
        <dbReference type="Proteomes" id="UP001497516"/>
    </source>
</evidence>
<evidence type="ECO:0008006" key="4">
    <source>
        <dbReference type="Google" id="ProtNLM"/>
    </source>
</evidence>
<feature type="signal peptide" evidence="1">
    <location>
        <begin position="1"/>
        <end position="26"/>
    </location>
</feature>
<protein>
    <recommendedName>
        <fullName evidence="4">Defensin</fullName>
    </recommendedName>
</protein>
<sequence>MKLFQVPSIVFLVVLISIVVLHVGAAEVNQVAPTPIGKKCSTPIYNRCQQEKCHQDCLRHFGPGTEGWCWVVEDLCFCDHYCSKPQDASIHS</sequence>
<dbReference type="AlphaFoldDB" id="A0AAV2D5F4"/>
<keyword evidence="3" id="KW-1185">Reference proteome</keyword>
<reference evidence="2 3" key="1">
    <citation type="submission" date="2024-04" db="EMBL/GenBank/DDBJ databases">
        <authorList>
            <person name="Fracassetti M."/>
        </authorList>
    </citation>
    <scope>NUCLEOTIDE SEQUENCE [LARGE SCALE GENOMIC DNA]</scope>
</reference>
<gene>
    <name evidence="2" type="ORF">LTRI10_LOCUS11314</name>
</gene>
<dbReference type="Proteomes" id="UP001497516">
    <property type="component" value="Chromosome 2"/>
</dbReference>
<accession>A0AAV2D5F4</accession>
<evidence type="ECO:0000313" key="2">
    <source>
        <dbReference type="EMBL" id="CAL1367881.1"/>
    </source>
</evidence>
<proteinExistence type="predicted"/>
<evidence type="ECO:0000256" key="1">
    <source>
        <dbReference type="SAM" id="SignalP"/>
    </source>
</evidence>
<dbReference type="EMBL" id="OZ034815">
    <property type="protein sequence ID" value="CAL1367881.1"/>
    <property type="molecule type" value="Genomic_DNA"/>
</dbReference>
<organism evidence="2 3">
    <name type="scientific">Linum trigynum</name>
    <dbReference type="NCBI Taxonomy" id="586398"/>
    <lineage>
        <taxon>Eukaryota</taxon>
        <taxon>Viridiplantae</taxon>
        <taxon>Streptophyta</taxon>
        <taxon>Embryophyta</taxon>
        <taxon>Tracheophyta</taxon>
        <taxon>Spermatophyta</taxon>
        <taxon>Magnoliopsida</taxon>
        <taxon>eudicotyledons</taxon>
        <taxon>Gunneridae</taxon>
        <taxon>Pentapetalae</taxon>
        <taxon>rosids</taxon>
        <taxon>fabids</taxon>
        <taxon>Malpighiales</taxon>
        <taxon>Linaceae</taxon>
        <taxon>Linum</taxon>
    </lineage>
</organism>